<accession>A0A6C0JCZ4</accession>
<sequence>MFKKWCNHNNFNNATNLSHVLMDGGVLSVPFDKLNDFYEKYIEAVKNGEKLYVVEQKTETYNFFVDIDYKDERSLTLEEIQDICKVICDKVKRHGGKECLISVSPPKKSGELIKTGVHLNWSGYVVDQSSAVALREHILIALSKAKGSVDWNEIIDSSVYGDIRRKSKGSGFRMPWSHKMAKHGPCGGRGCEECGGTGKIVQVAYLPVFIYKHGPLSTLLKVDQKPNIDILKMSAIRTNEPQHITVEPPSKVIKEGTFTDAQTKDEIQNDELKGLIEDFIQKNMEGQSMSIVTKIFKHKETYLVSTNSKYCENLKRPHSSNHVWFHVSGSVIAQKCFCRCETIRGRRDGFCKDFYGRKHQLPSKIVEKLYPKKEDLKKCPEIKKFEEKPQIKHSDVKAPLESYMVRCMKCPEDTRVVSVTRQKTGFTVLTTVSQCETIKDVHEGATMSYIIKGTKITQKCPICKKNNARTYELSGSVKQALKSPEKK</sequence>
<dbReference type="Pfam" id="PF23162">
    <property type="entry name" value="AEP_C962R"/>
    <property type="match status" value="1"/>
</dbReference>
<organism evidence="2">
    <name type="scientific">viral metagenome</name>
    <dbReference type="NCBI Taxonomy" id="1070528"/>
    <lineage>
        <taxon>unclassified sequences</taxon>
        <taxon>metagenomes</taxon>
        <taxon>organismal metagenomes</taxon>
    </lineage>
</organism>
<evidence type="ECO:0000313" key="2">
    <source>
        <dbReference type="EMBL" id="QHU03715.1"/>
    </source>
</evidence>
<dbReference type="InterPro" id="IPR056443">
    <property type="entry name" value="AEP_C962R"/>
</dbReference>
<dbReference type="EMBL" id="MN740385">
    <property type="protein sequence ID" value="QHU03715.1"/>
    <property type="molecule type" value="Genomic_DNA"/>
</dbReference>
<feature type="domain" description="C962R-like N-terminal AEP" evidence="1">
    <location>
        <begin position="19"/>
        <end position="161"/>
    </location>
</feature>
<dbReference type="AlphaFoldDB" id="A0A6C0JCZ4"/>
<evidence type="ECO:0000259" key="1">
    <source>
        <dbReference type="Pfam" id="PF23162"/>
    </source>
</evidence>
<proteinExistence type="predicted"/>
<reference evidence="2" key="1">
    <citation type="journal article" date="2020" name="Nature">
        <title>Giant virus diversity and host interactions through global metagenomics.</title>
        <authorList>
            <person name="Schulz F."/>
            <person name="Roux S."/>
            <person name="Paez-Espino D."/>
            <person name="Jungbluth S."/>
            <person name="Walsh D.A."/>
            <person name="Denef V.J."/>
            <person name="McMahon K.D."/>
            <person name="Konstantinidis K.T."/>
            <person name="Eloe-Fadrosh E.A."/>
            <person name="Kyrpides N.C."/>
            <person name="Woyke T."/>
        </authorList>
    </citation>
    <scope>NUCLEOTIDE SEQUENCE</scope>
    <source>
        <strain evidence="2">GVMAG-M-3300027206-1</strain>
    </source>
</reference>
<name>A0A6C0JCZ4_9ZZZZ</name>
<protein>
    <recommendedName>
        <fullName evidence="1">C962R-like N-terminal AEP domain-containing protein</fullName>
    </recommendedName>
</protein>